<dbReference type="Proteomes" id="UP000266118">
    <property type="component" value="Chromosome"/>
</dbReference>
<protein>
    <submittedName>
        <fullName evidence="1">Uncharacterized protein</fullName>
    </submittedName>
</protein>
<organism evidence="1 2">
    <name type="scientific">Arachidicoccus soli</name>
    <dbReference type="NCBI Taxonomy" id="2341117"/>
    <lineage>
        <taxon>Bacteria</taxon>
        <taxon>Pseudomonadati</taxon>
        <taxon>Bacteroidota</taxon>
        <taxon>Chitinophagia</taxon>
        <taxon>Chitinophagales</taxon>
        <taxon>Chitinophagaceae</taxon>
        <taxon>Arachidicoccus</taxon>
    </lineage>
</organism>
<dbReference type="OrthoDB" id="673795at2"/>
<dbReference type="EMBL" id="CP032489">
    <property type="protein sequence ID" value="AYD47425.1"/>
    <property type="molecule type" value="Genomic_DNA"/>
</dbReference>
<name>A0A386HNM7_9BACT</name>
<reference evidence="1 2" key="1">
    <citation type="submission" date="2018-09" db="EMBL/GenBank/DDBJ databases">
        <title>Arachidicoccus sp. nov., a bacterium isolated from soil.</title>
        <authorList>
            <person name="Weon H.-Y."/>
            <person name="Kwon S.-W."/>
            <person name="Lee S.A."/>
        </authorList>
    </citation>
    <scope>NUCLEOTIDE SEQUENCE [LARGE SCALE GENOMIC DNA]</scope>
    <source>
        <strain evidence="1 2">KIS59-12</strain>
    </source>
</reference>
<keyword evidence="2" id="KW-1185">Reference proteome</keyword>
<dbReference type="AlphaFoldDB" id="A0A386HNM7"/>
<proteinExistence type="predicted"/>
<accession>A0A386HNM7</accession>
<evidence type="ECO:0000313" key="2">
    <source>
        <dbReference type="Proteomes" id="UP000266118"/>
    </source>
</evidence>
<sequence>MHCSVGTLSAQTFEEFFKQKKTQKKYLLEQIAALQTYAELAKKGYAIVSGGLSFIGDIKNGKFSLDKAYFDDLHRANDMEEITDKPAICQKMYAALRQLYRNAYSSIQSPYLATGDKDYIHGV</sequence>
<gene>
    <name evidence="1" type="ORF">D6B99_07260</name>
</gene>
<dbReference type="KEGG" id="ark:D6B99_07260"/>
<evidence type="ECO:0000313" key="1">
    <source>
        <dbReference type="EMBL" id="AYD47425.1"/>
    </source>
</evidence>